<keyword evidence="13" id="KW-1185">Reference proteome</keyword>
<dbReference type="Pfam" id="PF01618">
    <property type="entry name" value="MotA_ExbB"/>
    <property type="match status" value="1"/>
</dbReference>
<feature type="transmembrane region" description="Helical" evidence="10">
    <location>
        <begin position="133"/>
        <end position="156"/>
    </location>
</feature>
<dbReference type="KEGG" id="mfn:Ga0123462_1073"/>
<dbReference type="GO" id="GO:0005886">
    <property type="term" value="C:plasma membrane"/>
    <property type="evidence" value="ECO:0007669"/>
    <property type="project" value="UniProtKB-SubCell"/>
</dbReference>
<evidence type="ECO:0000256" key="3">
    <source>
        <dbReference type="ARBA" id="ARBA00022475"/>
    </source>
</evidence>
<evidence type="ECO:0000256" key="7">
    <source>
        <dbReference type="ARBA" id="ARBA00022989"/>
    </source>
</evidence>
<evidence type="ECO:0000256" key="1">
    <source>
        <dbReference type="ARBA" id="ARBA00004651"/>
    </source>
</evidence>
<feature type="transmembrane region" description="Helical" evidence="10">
    <location>
        <begin position="176"/>
        <end position="198"/>
    </location>
</feature>
<dbReference type="OrthoDB" id="5291512at2"/>
<dbReference type="AlphaFoldDB" id="A0A2K8L6R0"/>
<keyword evidence="3 10" id="KW-1003">Cell membrane</keyword>
<dbReference type="GO" id="GO:0051301">
    <property type="term" value="P:cell division"/>
    <property type="evidence" value="ECO:0007669"/>
    <property type="project" value="UniProtKB-UniRule"/>
</dbReference>
<sequence>MNQDLSILTLVLNAGFVVQGVLVLLMLLSVMSWAIIFNKWRLYSKTRNEAEQFSHNFWGGTDMDTIMTGIPQQYPDSPLPNIFQAGYREFMRSRRDATQEIAGKIVAAGGIDGIRRALDAAFSREMEKLSRNLAFLATVGSTSPFIGLFGTVWGIVNAFQSIALTKNTSLTAVAPGIAEALVATAFGLIAAIPAVVAYNKFTSDLKRMAANMEQFSSEFLNIIARHIKG</sequence>
<protein>
    <recommendedName>
        <fullName evidence="10">Tol-Pal system protein TolQ</fullName>
    </recommendedName>
</protein>
<dbReference type="RefSeq" id="WP_100265342.1">
    <property type="nucleotide sequence ID" value="NZ_CP018800.1"/>
</dbReference>
<evidence type="ECO:0000313" key="13">
    <source>
        <dbReference type="Proteomes" id="UP000231637"/>
    </source>
</evidence>
<comment type="function">
    <text evidence="10">Part of the Tol-Pal system, which plays a role in outer membrane invagination during cell division and is important for maintaining outer membrane integrity.</text>
</comment>
<evidence type="ECO:0000256" key="8">
    <source>
        <dbReference type="ARBA" id="ARBA00023136"/>
    </source>
</evidence>
<evidence type="ECO:0000256" key="5">
    <source>
        <dbReference type="ARBA" id="ARBA00022618"/>
    </source>
</evidence>
<evidence type="ECO:0000256" key="2">
    <source>
        <dbReference type="ARBA" id="ARBA00010442"/>
    </source>
</evidence>
<dbReference type="HAMAP" id="MF_02202">
    <property type="entry name" value="TolQ"/>
    <property type="match status" value="1"/>
</dbReference>
<dbReference type="InterPro" id="IPR014163">
    <property type="entry name" value="Tol-Pal_TolQ"/>
</dbReference>
<keyword evidence="7 10" id="KW-1133">Transmembrane helix</keyword>
<name>A0A2K8L6R0_9PROT</name>
<dbReference type="NCBIfam" id="TIGR02796">
    <property type="entry name" value="tolQ"/>
    <property type="match status" value="1"/>
</dbReference>
<dbReference type="InterPro" id="IPR002898">
    <property type="entry name" value="MotA_ExbB_proton_chnl"/>
</dbReference>
<dbReference type="PANTHER" id="PTHR30625">
    <property type="entry name" value="PROTEIN TOLQ"/>
    <property type="match status" value="1"/>
</dbReference>
<organism evidence="12 13">
    <name type="scientific">Mariprofundus ferrinatatus</name>
    <dbReference type="NCBI Taxonomy" id="1921087"/>
    <lineage>
        <taxon>Bacteria</taxon>
        <taxon>Pseudomonadati</taxon>
        <taxon>Pseudomonadota</taxon>
        <taxon>Candidatius Mariprofundia</taxon>
        <taxon>Mariprofundales</taxon>
        <taxon>Mariprofundaceae</taxon>
        <taxon>Mariprofundus</taxon>
    </lineage>
</organism>
<reference evidence="12 13" key="1">
    <citation type="submission" date="2016-12" db="EMBL/GenBank/DDBJ databases">
        <title>Isolation and genomic insights into novel planktonic Zetaproteobacteria from stratified waters of the Chesapeake Bay.</title>
        <authorList>
            <person name="McAllister S.M."/>
            <person name="Kato S."/>
            <person name="Chan C.S."/>
            <person name="Chiu B.K."/>
            <person name="Field E.K."/>
        </authorList>
    </citation>
    <scope>NUCLEOTIDE SEQUENCE [LARGE SCALE GENOMIC DNA]</scope>
    <source>
        <strain evidence="12 13">CP-8</strain>
    </source>
</reference>
<dbReference type="GO" id="GO:0017038">
    <property type="term" value="P:protein import"/>
    <property type="evidence" value="ECO:0007669"/>
    <property type="project" value="TreeGrafter"/>
</dbReference>
<evidence type="ECO:0000259" key="11">
    <source>
        <dbReference type="Pfam" id="PF01618"/>
    </source>
</evidence>
<feature type="transmembrane region" description="Helical" evidence="10">
    <location>
        <begin position="12"/>
        <end position="37"/>
    </location>
</feature>
<gene>
    <name evidence="10" type="primary">tolQ</name>
    <name evidence="12" type="ORF">Ga0123462_1073</name>
</gene>
<keyword evidence="6 10" id="KW-0812">Transmembrane</keyword>
<evidence type="ECO:0000256" key="10">
    <source>
        <dbReference type="HAMAP-Rule" id="MF_02202"/>
    </source>
</evidence>
<dbReference type="EMBL" id="CP018800">
    <property type="protein sequence ID" value="ATX81939.1"/>
    <property type="molecule type" value="Genomic_DNA"/>
</dbReference>
<feature type="domain" description="MotA/TolQ/ExbB proton channel" evidence="11">
    <location>
        <begin position="93"/>
        <end position="213"/>
    </location>
</feature>
<evidence type="ECO:0000313" key="12">
    <source>
        <dbReference type="EMBL" id="ATX81939.1"/>
    </source>
</evidence>
<comment type="subunit">
    <text evidence="10">The Tol-Pal system is composed of five core proteins: the inner membrane proteins TolA, TolQ and TolR, the periplasmic protein TolB and the outer membrane protein Pal. They form a network linking the inner and outer membranes and the peptidoglycan layer.</text>
</comment>
<dbReference type="InterPro" id="IPR050790">
    <property type="entry name" value="ExbB/TolQ_transport"/>
</dbReference>
<evidence type="ECO:0000256" key="9">
    <source>
        <dbReference type="ARBA" id="ARBA00023306"/>
    </source>
</evidence>
<evidence type="ECO:0000256" key="4">
    <source>
        <dbReference type="ARBA" id="ARBA00022519"/>
    </source>
</evidence>
<dbReference type="GO" id="GO:0043213">
    <property type="term" value="P:bacteriocin transport"/>
    <property type="evidence" value="ECO:0007669"/>
    <property type="project" value="InterPro"/>
</dbReference>
<comment type="subcellular location">
    <subcellularLocation>
        <location evidence="10">Cell inner membrane</location>
        <topology evidence="10">Multi-pass membrane protein</topology>
    </subcellularLocation>
    <subcellularLocation>
        <location evidence="1">Cell membrane</location>
        <topology evidence="1">Multi-pass membrane protein</topology>
    </subcellularLocation>
</comment>
<proteinExistence type="inferred from homology"/>
<dbReference type="Proteomes" id="UP000231637">
    <property type="component" value="Chromosome"/>
</dbReference>
<comment type="similarity">
    <text evidence="2 10">Belongs to the ExbB/TolQ family.</text>
</comment>
<keyword evidence="9 10" id="KW-0131">Cell cycle</keyword>
<keyword evidence="8 10" id="KW-0472">Membrane</keyword>
<keyword evidence="5 10" id="KW-0132">Cell division</keyword>
<accession>A0A2K8L6R0</accession>
<evidence type="ECO:0000256" key="6">
    <source>
        <dbReference type="ARBA" id="ARBA00022692"/>
    </source>
</evidence>
<keyword evidence="4 10" id="KW-0997">Cell inner membrane</keyword>
<dbReference type="PANTHER" id="PTHR30625:SF3">
    <property type="entry name" value="TOL-PAL SYSTEM PROTEIN TOLQ"/>
    <property type="match status" value="1"/>
</dbReference>